<dbReference type="InterPro" id="IPR019721">
    <property type="entry name" value="NADH-UbQ_OxRdtase_su21_N"/>
</dbReference>
<proteinExistence type="predicted"/>
<dbReference type="EMBL" id="VJMH01007048">
    <property type="protein sequence ID" value="KAF0685777.1"/>
    <property type="molecule type" value="Genomic_DNA"/>
</dbReference>
<dbReference type="AlphaFoldDB" id="A0A485LJX9"/>
<protein>
    <submittedName>
        <fullName evidence="3">Aste57867_22385 protein</fullName>
    </submittedName>
</protein>
<reference evidence="3 4" key="1">
    <citation type="submission" date="2019-03" db="EMBL/GenBank/DDBJ databases">
        <authorList>
            <person name="Gaulin E."/>
            <person name="Dumas B."/>
        </authorList>
    </citation>
    <scope>NUCLEOTIDE SEQUENCE [LARGE SCALE GENOMIC DNA]</scope>
    <source>
        <strain evidence="3">CBS 568.67</strain>
    </source>
</reference>
<accession>A0A485LJX9</accession>
<evidence type="ECO:0000313" key="4">
    <source>
        <dbReference type="Proteomes" id="UP000332933"/>
    </source>
</evidence>
<evidence type="ECO:0000313" key="2">
    <source>
        <dbReference type="EMBL" id="KAF0685777.1"/>
    </source>
</evidence>
<evidence type="ECO:0000259" key="1">
    <source>
        <dbReference type="Pfam" id="PF10785"/>
    </source>
</evidence>
<name>A0A485LJX9_9STRA</name>
<dbReference type="OrthoDB" id="196140at2759"/>
<dbReference type="Pfam" id="PF10785">
    <property type="entry name" value="NADH-u_ox-rdase"/>
    <property type="match status" value="1"/>
</dbReference>
<organism evidence="3 4">
    <name type="scientific">Aphanomyces stellatus</name>
    <dbReference type="NCBI Taxonomy" id="120398"/>
    <lineage>
        <taxon>Eukaryota</taxon>
        <taxon>Sar</taxon>
        <taxon>Stramenopiles</taxon>
        <taxon>Oomycota</taxon>
        <taxon>Saprolegniomycetes</taxon>
        <taxon>Saprolegniales</taxon>
        <taxon>Verrucalvaceae</taxon>
        <taxon>Aphanomyces</taxon>
    </lineage>
</organism>
<reference evidence="2" key="2">
    <citation type="submission" date="2019-06" db="EMBL/GenBank/DDBJ databases">
        <title>Genomics analysis of Aphanomyces spp. identifies a new class of oomycete effector associated with host adaptation.</title>
        <authorList>
            <person name="Gaulin E."/>
        </authorList>
    </citation>
    <scope>NUCLEOTIDE SEQUENCE</scope>
    <source>
        <strain evidence="2">CBS 578.67</strain>
    </source>
</reference>
<evidence type="ECO:0000313" key="3">
    <source>
        <dbReference type="EMBL" id="VFT99048.1"/>
    </source>
</evidence>
<feature type="domain" description="NADH-ubiquinone oxidoreductase 21kDa subunit N-terminal" evidence="1">
    <location>
        <begin position="7"/>
        <end position="89"/>
    </location>
</feature>
<keyword evidence="4" id="KW-1185">Reference proteome</keyword>
<sequence length="117" mass="12722">MVDPRLPRFPVIEDNPTLIQTKEALRPRDLLSMANVIAMAALGGWYIPGKSCPRALRLRYCVGTASVGGILSMLMVHDFAQSRLRGFAENSVEVAKFKVDVPPPTLAEGAGTDEVLQ</sequence>
<gene>
    <name evidence="3" type="primary">Aste57867_22385</name>
    <name evidence="2" type="ORF">As57867_022315</name>
    <name evidence="3" type="ORF">ASTE57867_22385</name>
</gene>
<dbReference type="Proteomes" id="UP000332933">
    <property type="component" value="Unassembled WGS sequence"/>
</dbReference>
<dbReference type="EMBL" id="CAADRA010007074">
    <property type="protein sequence ID" value="VFT99048.1"/>
    <property type="molecule type" value="Genomic_DNA"/>
</dbReference>